<evidence type="ECO:0000259" key="15">
    <source>
        <dbReference type="Pfam" id="PF08450"/>
    </source>
</evidence>
<dbReference type="PRINTS" id="PR01791">
    <property type="entry name" value="REGUCALCIN"/>
</dbReference>
<comment type="catalytic activity">
    <reaction evidence="1">
        <text>D-glucono-1,5-lactone + H2O = D-gluconate + H(+)</text>
        <dbReference type="Rhea" id="RHEA:10440"/>
        <dbReference type="ChEBI" id="CHEBI:15377"/>
        <dbReference type="ChEBI" id="CHEBI:15378"/>
        <dbReference type="ChEBI" id="CHEBI:16217"/>
        <dbReference type="ChEBI" id="CHEBI:18391"/>
        <dbReference type="EC" id="3.1.1.17"/>
    </reaction>
</comment>
<dbReference type="EC" id="3.1.1.17" evidence="8"/>
<comment type="cofactor">
    <cofactor evidence="3">
        <name>Mn(2+)</name>
        <dbReference type="ChEBI" id="CHEBI:29035"/>
    </cofactor>
</comment>
<evidence type="ECO:0000256" key="5">
    <source>
        <dbReference type="ARBA" id="ARBA00001947"/>
    </source>
</evidence>
<evidence type="ECO:0000313" key="17">
    <source>
        <dbReference type="Proteomes" id="UP001059209"/>
    </source>
</evidence>
<gene>
    <name evidence="16" type="ORF">NYZ99_00980</name>
</gene>
<proteinExistence type="inferred from homology"/>
<dbReference type="EMBL" id="CP104205">
    <property type="protein sequence ID" value="UWX55233.1"/>
    <property type="molecule type" value="Genomic_DNA"/>
</dbReference>
<comment type="cofactor">
    <cofactor evidence="2">
        <name>Ca(2+)</name>
        <dbReference type="ChEBI" id="CHEBI:29108"/>
    </cofactor>
</comment>
<keyword evidence="11" id="KW-0479">Metal-binding</keyword>
<evidence type="ECO:0000256" key="3">
    <source>
        <dbReference type="ARBA" id="ARBA00001936"/>
    </source>
</evidence>
<evidence type="ECO:0000256" key="12">
    <source>
        <dbReference type="ARBA" id="ARBA00022801"/>
    </source>
</evidence>
<accession>A0ABY5Y8P1</accession>
<keyword evidence="13" id="KW-0106">Calcium</keyword>
<comment type="cofactor">
    <cofactor evidence="4">
        <name>Mg(2+)</name>
        <dbReference type="ChEBI" id="CHEBI:18420"/>
    </cofactor>
</comment>
<dbReference type="InterPro" id="IPR008367">
    <property type="entry name" value="Regucalcin"/>
</dbReference>
<evidence type="ECO:0000256" key="2">
    <source>
        <dbReference type="ARBA" id="ARBA00001913"/>
    </source>
</evidence>
<evidence type="ECO:0000256" key="14">
    <source>
        <dbReference type="ARBA" id="ARBA00032464"/>
    </source>
</evidence>
<evidence type="ECO:0000256" key="4">
    <source>
        <dbReference type="ARBA" id="ARBA00001946"/>
    </source>
</evidence>
<evidence type="ECO:0000256" key="8">
    <source>
        <dbReference type="ARBA" id="ARBA00013227"/>
    </source>
</evidence>
<keyword evidence="12" id="KW-0378">Hydrolase</keyword>
<dbReference type="Gene3D" id="2.120.10.30">
    <property type="entry name" value="TolB, C-terminal domain"/>
    <property type="match status" value="1"/>
</dbReference>
<evidence type="ECO:0000313" key="16">
    <source>
        <dbReference type="EMBL" id="UWX55233.1"/>
    </source>
</evidence>
<sequence length="103" mass="11664">MKQRDFRDGMTIDSEGMLWIAHWGGWQVTRWNPETGELLARIKLPVAKITSCTFGGKDLKDLYVTSAKVDLTEEELKEQPLAGSLFVIRNTGYQGVPGFLYKN</sequence>
<comment type="similarity">
    <text evidence="7">Belongs to the SMP-30/CGR1 family.</text>
</comment>
<evidence type="ECO:0000256" key="13">
    <source>
        <dbReference type="ARBA" id="ARBA00022837"/>
    </source>
</evidence>
<reference evidence="16" key="1">
    <citation type="submission" date="2022-09" db="EMBL/GenBank/DDBJ databases">
        <title>Maribacter litopenaei sp. nov., isolated from the intestinal tract of the Pacific White Shrimp, Litopenaeus vannamei.</title>
        <authorList>
            <person name="Kim S.Y."/>
            <person name="Hwang C.Y."/>
        </authorList>
    </citation>
    <scope>NUCLEOTIDE SEQUENCE</scope>
    <source>
        <strain evidence="16">HL-LV01</strain>
    </source>
</reference>
<feature type="domain" description="SMP-30/Gluconolactonase/LRE-like region" evidence="15">
    <location>
        <begin position="7"/>
        <end position="67"/>
    </location>
</feature>
<evidence type="ECO:0000256" key="1">
    <source>
        <dbReference type="ARBA" id="ARBA00001589"/>
    </source>
</evidence>
<dbReference type="PANTHER" id="PTHR10907">
    <property type="entry name" value="REGUCALCIN"/>
    <property type="match status" value="1"/>
</dbReference>
<evidence type="ECO:0000256" key="7">
    <source>
        <dbReference type="ARBA" id="ARBA00008853"/>
    </source>
</evidence>
<comment type="subcellular location">
    <subcellularLocation>
        <location evidence="6">Cytoplasm</location>
    </subcellularLocation>
</comment>
<evidence type="ECO:0000256" key="11">
    <source>
        <dbReference type="ARBA" id="ARBA00022723"/>
    </source>
</evidence>
<comment type="cofactor">
    <cofactor evidence="5">
        <name>Zn(2+)</name>
        <dbReference type="ChEBI" id="CHEBI:29105"/>
    </cofactor>
</comment>
<dbReference type="PRINTS" id="PR01790">
    <property type="entry name" value="SMP30FAMILY"/>
</dbReference>
<keyword evidence="10" id="KW-0963">Cytoplasm</keyword>
<dbReference type="InterPro" id="IPR011042">
    <property type="entry name" value="6-blade_b-propeller_TolB-like"/>
</dbReference>
<dbReference type="InterPro" id="IPR013658">
    <property type="entry name" value="SGL"/>
</dbReference>
<dbReference type="Proteomes" id="UP001059209">
    <property type="component" value="Chromosome"/>
</dbReference>
<evidence type="ECO:0000256" key="10">
    <source>
        <dbReference type="ARBA" id="ARBA00022490"/>
    </source>
</evidence>
<dbReference type="Pfam" id="PF08450">
    <property type="entry name" value="SGL"/>
    <property type="match status" value="1"/>
</dbReference>
<evidence type="ECO:0000256" key="9">
    <source>
        <dbReference type="ARBA" id="ARBA00016808"/>
    </source>
</evidence>
<dbReference type="PANTHER" id="PTHR10907:SF47">
    <property type="entry name" value="REGUCALCIN"/>
    <property type="match status" value="1"/>
</dbReference>
<evidence type="ECO:0000256" key="6">
    <source>
        <dbReference type="ARBA" id="ARBA00004496"/>
    </source>
</evidence>
<organism evidence="16 17">
    <name type="scientific">Maribacter litopenaei</name>
    <dbReference type="NCBI Taxonomy" id="2976127"/>
    <lineage>
        <taxon>Bacteria</taxon>
        <taxon>Pseudomonadati</taxon>
        <taxon>Bacteroidota</taxon>
        <taxon>Flavobacteriia</taxon>
        <taxon>Flavobacteriales</taxon>
        <taxon>Flavobacteriaceae</taxon>
        <taxon>Maribacter</taxon>
    </lineage>
</organism>
<keyword evidence="17" id="KW-1185">Reference proteome</keyword>
<dbReference type="InterPro" id="IPR005511">
    <property type="entry name" value="SMP-30"/>
</dbReference>
<dbReference type="RefSeq" id="WP_260573093.1">
    <property type="nucleotide sequence ID" value="NZ_CP104205.1"/>
</dbReference>
<protein>
    <recommendedName>
        <fullName evidence="9">Regucalcin</fullName>
        <ecNumber evidence="8">3.1.1.17</ecNumber>
    </recommendedName>
    <alternativeName>
        <fullName evidence="14">Gluconolactonase</fullName>
    </alternativeName>
</protein>
<dbReference type="SUPFAM" id="SSF63829">
    <property type="entry name" value="Calcium-dependent phosphotriesterase"/>
    <property type="match status" value="1"/>
</dbReference>
<name>A0ABY5Y8P1_9FLAO</name>